<dbReference type="Pfam" id="PF08044">
    <property type="entry name" value="DUF1707"/>
    <property type="match status" value="1"/>
</dbReference>
<feature type="compositionally biased region" description="Pro residues" evidence="1">
    <location>
        <begin position="116"/>
        <end position="126"/>
    </location>
</feature>
<evidence type="ECO:0000313" key="3">
    <source>
        <dbReference type="EMBL" id="RRD05658.1"/>
    </source>
</evidence>
<evidence type="ECO:0000256" key="1">
    <source>
        <dbReference type="SAM" id="MobiDB-lite"/>
    </source>
</evidence>
<protein>
    <submittedName>
        <fullName evidence="3">DUF1707 domain-containing protein</fullName>
    </submittedName>
</protein>
<feature type="region of interest" description="Disordered" evidence="1">
    <location>
        <begin position="109"/>
        <end position="129"/>
    </location>
</feature>
<feature type="domain" description="DUF1707" evidence="2">
    <location>
        <begin position="55"/>
        <end position="104"/>
    </location>
</feature>
<organism evidence="3 4">
    <name type="scientific">Arachnia propionica</name>
    <dbReference type="NCBI Taxonomy" id="1750"/>
    <lineage>
        <taxon>Bacteria</taxon>
        <taxon>Bacillati</taxon>
        <taxon>Actinomycetota</taxon>
        <taxon>Actinomycetes</taxon>
        <taxon>Propionibacteriales</taxon>
        <taxon>Propionibacteriaceae</taxon>
        <taxon>Arachnia</taxon>
    </lineage>
</organism>
<evidence type="ECO:0000313" key="4">
    <source>
        <dbReference type="Proteomes" id="UP000280819"/>
    </source>
</evidence>
<dbReference type="OrthoDB" id="3734632at2"/>
<dbReference type="Proteomes" id="UP000280819">
    <property type="component" value="Unassembled WGS sequence"/>
</dbReference>
<dbReference type="InterPro" id="IPR012551">
    <property type="entry name" value="DUF1707_SHOCT-like"/>
</dbReference>
<sequence>MPDPEELDHWPIVPRYCDPGPENASGTPTKGLRWGDAVDFSPTGEDHALMSNLHVSFKERDVYLDILSENYSEGRLSDGEFAERQDQILSAVTHGQCREALRGLVVSREEPFPGEQEPPVPQPVAPPRRSRRSVLAAGVAGLGLLGLGGLGILGMRVNSYTSGSETITVEPFAILDGVAVMAEWEDWPRMVQALEAAGVAGVQRLSIKPGELEGEVSRLYDGRVLRITTHDKVVRTAEVFDAQEHIVFSLEDFGGERLVSRMTDLVKETWPGVTRVESIRLRGSDGGGDIRVTFTEGDRTRTALIDSLSHRILDVMDG</sequence>
<name>A0A3P1T8Q7_9ACTN</name>
<proteinExistence type="predicted"/>
<comment type="caution">
    <text evidence="3">The sequence shown here is derived from an EMBL/GenBank/DDBJ whole genome shotgun (WGS) entry which is preliminary data.</text>
</comment>
<dbReference type="EMBL" id="RQZG01000005">
    <property type="protein sequence ID" value="RRD05658.1"/>
    <property type="molecule type" value="Genomic_DNA"/>
</dbReference>
<dbReference type="AlphaFoldDB" id="A0A3P1T8Q7"/>
<reference evidence="3 4" key="1">
    <citation type="submission" date="2018-11" db="EMBL/GenBank/DDBJ databases">
        <title>Genomes From Bacteria Associated with the Canine Oral Cavity: a Test Case for Automated Genome-Based Taxonomic Assignment.</title>
        <authorList>
            <person name="Coil D.A."/>
            <person name="Jospin G."/>
            <person name="Darling A.E."/>
            <person name="Wallis C."/>
            <person name="Davis I.J."/>
            <person name="Harris S."/>
            <person name="Eisen J.A."/>
            <person name="Holcombe L.J."/>
            <person name="O'Flynn C."/>
        </authorList>
    </citation>
    <scope>NUCLEOTIDE SEQUENCE [LARGE SCALE GENOMIC DNA]</scope>
    <source>
        <strain evidence="3 4">OH887_COT-365</strain>
    </source>
</reference>
<evidence type="ECO:0000259" key="2">
    <source>
        <dbReference type="Pfam" id="PF08044"/>
    </source>
</evidence>
<accession>A0A3P1T8Q7</accession>
<gene>
    <name evidence="3" type="ORF">EII34_05430</name>
</gene>